<keyword evidence="2" id="KW-0732">Signal</keyword>
<evidence type="ECO:0000256" key="2">
    <source>
        <dbReference type="ARBA" id="ARBA00022729"/>
    </source>
</evidence>
<sequence>MVYRSFHIRASRHEHSLVKKGSFLLDSKQELLLEPAEVTMLLKGLFLALLLPALVQAQYDKYSFKSFPQKDIMPLDSSYSYALEQYGAENWAESIKFLELSLRLHRLLRDSEAFCSGNCSSVSRDNGSVSADSSLRVVRHILLRAACLKKCKADFPVFKISYPRRDLLESFEKRVPYRYIQYAHYQMNNLEKAVSAAHTFLKKNPTDPYLTKNMNYYKTLFDVEEHLIDQEEQPYESVFVTSVTLYNSGDFSSSARNMELAITQYFEVYSLCLAGCEGSYEIVEVKDFYPTLADLYTDVLKCKVKCEEHLKPNVGGFFVEKFVATMYHYLQFSYYKLNDVKNAAPCAASYMLFDRNDQVMQQNVAYYRFYREQWGLEEDDFQPRPEALKFFNETTKQKEMLEFALNYLQTDDEDEVSPEETASPQTPHSDAEFEGMGDYEEAFLADWWQEPKTKWDAGEVSD</sequence>
<dbReference type="InterPro" id="IPR011990">
    <property type="entry name" value="TPR-like_helical_dom_sf"/>
</dbReference>
<dbReference type="Gene3D" id="1.25.40.10">
    <property type="entry name" value="Tetratricopeptide repeat domain"/>
    <property type="match status" value="2"/>
</dbReference>
<gene>
    <name evidence="6" type="ORF">F7725_003099</name>
</gene>
<dbReference type="PANTHER" id="PTHR13986:SF4">
    <property type="entry name" value="ENDOPLASMIC RETICULUM PROTEIN SC65"/>
    <property type="match status" value="1"/>
</dbReference>
<evidence type="ECO:0000313" key="7">
    <source>
        <dbReference type="Proteomes" id="UP000518266"/>
    </source>
</evidence>
<dbReference type="GO" id="GO:0005783">
    <property type="term" value="C:endoplasmic reticulum"/>
    <property type="evidence" value="ECO:0007669"/>
    <property type="project" value="TreeGrafter"/>
</dbReference>
<dbReference type="AlphaFoldDB" id="A0A7J5YAL2"/>
<dbReference type="InterPro" id="IPR056585">
    <property type="entry name" value="Leprecan_dom"/>
</dbReference>
<organism evidence="6 7">
    <name type="scientific">Dissostichus mawsoni</name>
    <name type="common">Antarctic cod</name>
    <dbReference type="NCBI Taxonomy" id="36200"/>
    <lineage>
        <taxon>Eukaryota</taxon>
        <taxon>Metazoa</taxon>
        <taxon>Chordata</taxon>
        <taxon>Craniata</taxon>
        <taxon>Vertebrata</taxon>
        <taxon>Euteleostomi</taxon>
        <taxon>Actinopterygii</taxon>
        <taxon>Neopterygii</taxon>
        <taxon>Teleostei</taxon>
        <taxon>Neoteleostei</taxon>
        <taxon>Acanthomorphata</taxon>
        <taxon>Eupercaria</taxon>
        <taxon>Perciformes</taxon>
        <taxon>Notothenioidei</taxon>
        <taxon>Nototheniidae</taxon>
        <taxon>Dissostichus</taxon>
    </lineage>
</organism>
<dbReference type="OrthoDB" id="8610171at2759"/>
<proteinExistence type="inferred from homology"/>
<keyword evidence="7" id="KW-1185">Reference proteome</keyword>
<evidence type="ECO:0000256" key="1">
    <source>
        <dbReference type="ARBA" id="ARBA00006487"/>
    </source>
</evidence>
<evidence type="ECO:0000313" key="6">
    <source>
        <dbReference type="EMBL" id="KAF3846021.1"/>
    </source>
</evidence>
<dbReference type="Pfam" id="PF23557">
    <property type="entry name" value="TPR_leprecan"/>
    <property type="match status" value="1"/>
</dbReference>
<dbReference type="InterPro" id="IPR052284">
    <property type="entry name" value="Collagen_mod_leprecan"/>
</dbReference>
<dbReference type="EMBL" id="JAAKFY010000014">
    <property type="protein sequence ID" value="KAF3846021.1"/>
    <property type="molecule type" value="Genomic_DNA"/>
</dbReference>
<comment type="caution">
    <text evidence="6">The sequence shown here is derived from an EMBL/GenBank/DDBJ whole genome shotgun (WGS) entry which is preliminary data.</text>
</comment>
<dbReference type="Proteomes" id="UP000518266">
    <property type="component" value="Unassembled WGS sequence"/>
</dbReference>
<protein>
    <recommendedName>
        <fullName evidence="5">Leprecan-like alpha-helical domain-containing protein</fullName>
    </recommendedName>
</protein>
<dbReference type="GO" id="GO:0030199">
    <property type="term" value="P:collagen fibril organization"/>
    <property type="evidence" value="ECO:0007669"/>
    <property type="project" value="TreeGrafter"/>
</dbReference>
<dbReference type="PANTHER" id="PTHR13986">
    <property type="entry name" value="PROTEIN LYSINE HYDROXYLATION COMPLEX COMPONENT"/>
    <property type="match status" value="1"/>
</dbReference>
<dbReference type="GO" id="GO:0005518">
    <property type="term" value="F:collagen binding"/>
    <property type="evidence" value="ECO:0007669"/>
    <property type="project" value="TreeGrafter"/>
</dbReference>
<evidence type="ECO:0000256" key="4">
    <source>
        <dbReference type="SAM" id="MobiDB-lite"/>
    </source>
</evidence>
<evidence type="ECO:0000256" key="3">
    <source>
        <dbReference type="ARBA" id="ARBA00023180"/>
    </source>
</evidence>
<name>A0A7J5YAL2_DISMA</name>
<comment type="similarity">
    <text evidence="1">Belongs to the leprecan family.</text>
</comment>
<reference evidence="6 7" key="1">
    <citation type="submission" date="2020-03" db="EMBL/GenBank/DDBJ databases">
        <title>Dissostichus mawsoni Genome sequencing and assembly.</title>
        <authorList>
            <person name="Park H."/>
        </authorList>
    </citation>
    <scope>NUCLEOTIDE SEQUENCE [LARGE SCALE GENOMIC DNA]</scope>
    <source>
        <strain evidence="6">DM0001</strain>
        <tissue evidence="6">Muscle</tissue>
    </source>
</reference>
<keyword evidence="3" id="KW-0325">Glycoprotein</keyword>
<feature type="domain" description="Leprecan-like alpha-helical" evidence="5">
    <location>
        <begin position="74"/>
        <end position="370"/>
    </location>
</feature>
<evidence type="ECO:0000259" key="5">
    <source>
        <dbReference type="Pfam" id="PF23557"/>
    </source>
</evidence>
<feature type="region of interest" description="Disordered" evidence="4">
    <location>
        <begin position="412"/>
        <end position="435"/>
    </location>
</feature>
<accession>A0A7J5YAL2</accession>